<feature type="domain" description="YopX protein" evidence="1">
    <location>
        <begin position="15"/>
        <end position="126"/>
    </location>
</feature>
<dbReference type="EMBL" id="VSSQ01048122">
    <property type="protein sequence ID" value="MPN02164.1"/>
    <property type="molecule type" value="Genomic_DNA"/>
</dbReference>
<comment type="caution">
    <text evidence="2">The sequence shown here is derived from an EMBL/GenBank/DDBJ whole genome shotgun (WGS) entry which is preliminary data.</text>
</comment>
<evidence type="ECO:0000313" key="2">
    <source>
        <dbReference type="EMBL" id="MPN02164.1"/>
    </source>
</evidence>
<proteinExistence type="predicted"/>
<dbReference type="InterPro" id="IPR019096">
    <property type="entry name" value="YopX_protein"/>
</dbReference>
<sequence length="137" mass="15979">MDFKYIHQPEYAIEFRVFDNVSGEIFPAIGFDDESVYAVLDGEIESLDRTDCEIDQWIGLLDQDERKIFTSDIVEVRNTYGRPVGLFIVRYNNREGRYILDGVTRGAHISRITQYQNMRVVGNAHEKHFNVKEYAHA</sequence>
<dbReference type="Pfam" id="PF09643">
    <property type="entry name" value="YopX"/>
    <property type="match status" value="1"/>
</dbReference>
<dbReference type="InterPro" id="IPR023385">
    <property type="entry name" value="YopX-like_C"/>
</dbReference>
<gene>
    <name evidence="2" type="ORF">SDC9_149377</name>
</gene>
<dbReference type="Gene3D" id="2.30.30.290">
    <property type="entry name" value="YopX-like domains"/>
    <property type="match status" value="1"/>
</dbReference>
<dbReference type="AlphaFoldDB" id="A0A645ENE3"/>
<name>A0A645ENE3_9ZZZZ</name>
<organism evidence="2">
    <name type="scientific">bioreactor metagenome</name>
    <dbReference type="NCBI Taxonomy" id="1076179"/>
    <lineage>
        <taxon>unclassified sequences</taxon>
        <taxon>metagenomes</taxon>
        <taxon>ecological metagenomes</taxon>
    </lineage>
</organism>
<evidence type="ECO:0000259" key="1">
    <source>
        <dbReference type="Pfam" id="PF09643"/>
    </source>
</evidence>
<dbReference type="SUPFAM" id="SSF159006">
    <property type="entry name" value="YopX-like"/>
    <property type="match status" value="1"/>
</dbReference>
<reference evidence="2" key="1">
    <citation type="submission" date="2019-08" db="EMBL/GenBank/DDBJ databases">
        <authorList>
            <person name="Kucharzyk K."/>
            <person name="Murdoch R.W."/>
            <person name="Higgins S."/>
            <person name="Loffler F."/>
        </authorList>
    </citation>
    <scope>NUCLEOTIDE SEQUENCE</scope>
</reference>
<protein>
    <recommendedName>
        <fullName evidence="1">YopX protein domain-containing protein</fullName>
    </recommendedName>
</protein>
<accession>A0A645ENE3</accession>